<evidence type="ECO:0000313" key="9">
    <source>
        <dbReference type="Proteomes" id="UP000887569"/>
    </source>
</evidence>
<comment type="subcellular location">
    <subcellularLocation>
        <location evidence="1">Membrane</location>
        <topology evidence="1">Multi-pass membrane protein</topology>
    </subcellularLocation>
</comment>
<dbReference type="PANTHER" id="PTHR14233:SF4">
    <property type="entry name" value="SOLUTE CARRIER FAMILY 35 MEMBER F2"/>
    <property type="match status" value="1"/>
</dbReference>
<dbReference type="InterPro" id="IPR037185">
    <property type="entry name" value="EmrE-like"/>
</dbReference>
<dbReference type="GO" id="GO:0022857">
    <property type="term" value="F:transmembrane transporter activity"/>
    <property type="evidence" value="ECO:0007669"/>
    <property type="project" value="InterPro"/>
</dbReference>
<keyword evidence="5 8" id="KW-1133">Transmembrane helix</keyword>
<feature type="transmembrane region" description="Helical" evidence="8">
    <location>
        <begin position="371"/>
        <end position="392"/>
    </location>
</feature>
<name>A0A915ABK4_PARUN</name>
<dbReference type="SUPFAM" id="SSF103481">
    <property type="entry name" value="Multidrug resistance efflux transporter EmrE"/>
    <property type="match status" value="1"/>
</dbReference>
<proteinExistence type="inferred from homology"/>
<dbReference type="Pfam" id="PF06027">
    <property type="entry name" value="SLC35F"/>
    <property type="match status" value="1"/>
</dbReference>
<feature type="transmembrane region" description="Helical" evidence="8">
    <location>
        <begin position="243"/>
        <end position="263"/>
    </location>
</feature>
<feature type="transmembrane region" description="Helical" evidence="8">
    <location>
        <begin position="398"/>
        <end position="416"/>
    </location>
</feature>
<dbReference type="AlphaFoldDB" id="A0A915ABK4"/>
<feature type="transmembrane region" description="Helical" evidence="8">
    <location>
        <begin position="217"/>
        <end position="238"/>
    </location>
</feature>
<evidence type="ECO:0000256" key="2">
    <source>
        <dbReference type="ARBA" id="ARBA00007863"/>
    </source>
</evidence>
<feature type="transmembrane region" description="Helical" evidence="8">
    <location>
        <begin position="310"/>
        <end position="329"/>
    </location>
</feature>
<dbReference type="Proteomes" id="UP000887569">
    <property type="component" value="Unplaced"/>
</dbReference>
<comment type="function">
    <text evidence="7">Putative solute transporter.</text>
</comment>
<feature type="transmembrane region" description="Helical" evidence="8">
    <location>
        <begin position="125"/>
        <end position="147"/>
    </location>
</feature>
<evidence type="ECO:0000256" key="6">
    <source>
        <dbReference type="ARBA" id="ARBA00023136"/>
    </source>
</evidence>
<evidence type="ECO:0000256" key="3">
    <source>
        <dbReference type="ARBA" id="ARBA00022448"/>
    </source>
</evidence>
<evidence type="ECO:0000313" key="10">
    <source>
        <dbReference type="WBParaSite" id="PgR004_g169_t01"/>
    </source>
</evidence>
<protein>
    <submittedName>
        <fullName evidence="10">Solute carrier family 35 member F2</fullName>
    </submittedName>
</protein>
<feature type="transmembrane region" description="Helical" evidence="8">
    <location>
        <begin position="341"/>
        <end position="364"/>
    </location>
</feature>
<reference evidence="10" key="1">
    <citation type="submission" date="2022-11" db="UniProtKB">
        <authorList>
            <consortium name="WormBaseParasite"/>
        </authorList>
    </citation>
    <scope>IDENTIFICATION</scope>
</reference>
<organism evidence="9 10">
    <name type="scientific">Parascaris univalens</name>
    <name type="common">Nematode worm</name>
    <dbReference type="NCBI Taxonomy" id="6257"/>
    <lineage>
        <taxon>Eukaryota</taxon>
        <taxon>Metazoa</taxon>
        <taxon>Ecdysozoa</taxon>
        <taxon>Nematoda</taxon>
        <taxon>Chromadorea</taxon>
        <taxon>Rhabditida</taxon>
        <taxon>Spirurina</taxon>
        <taxon>Ascaridomorpha</taxon>
        <taxon>Ascaridoidea</taxon>
        <taxon>Ascarididae</taxon>
        <taxon>Parascaris</taxon>
    </lineage>
</organism>
<accession>A0A915ABK4</accession>
<dbReference type="PANTHER" id="PTHR14233">
    <property type="entry name" value="DUF914-RELATED"/>
    <property type="match status" value="1"/>
</dbReference>
<dbReference type="GO" id="GO:0016020">
    <property type="term" value="C:membrane"/>
    <property type="evidence" value="ECO:0007669"/>
    <property type="project" value="UniProtKB-SubCell"/>
</dbReference>
<feature type="transmembrane region" description="Helical" evidence="8">
    <location>
        <begin position="159"/>
        <end position="178"/>
    </location>
</feature>
<evidence type="ECO:0000256" key="8">
    <source>
        <dbReference type="SAM" id="Phobius"/>
    </source>
</evidence>
<keyword evidence="3" id="KW-0813">Transport</keyword>
<dbReference type="WBParaSite" id="PgR004_g169_t01">
    <property type="protein sequence ID" value="PgR004_g169_t01"/>
    <property type="gene ID" value="PgR004_g169"/>
</dbReference>
<evidence type="ECO:0000256" key="7">
    <source>
        <dbReference type="ARBA" id="ARBA00037727"/>
    </source>
</evidence>
<keyword evidence="9" id="KW-1185">Reference proteome</keyword>
<dbReference type="InterPro" id="IPR052221">
    <property type="entry name" value="SLC35F_Transporter"/>
</dbReference>
<feature type="transmembrane region" description="Helical" evidence="8">
    <location>
        <begin position="278"/>
        <end position="298"/>
    </location>
</feature>
<dbReference type="InterPro" id="IPR009262">
    <property type="entry name" value="SLC35_F1/F2/F6"/>
</dbReference>
<evidence type="ECO:0000256" key="5">
    <source>
        <dbReference type="ARBA" id="ARBA00022989"/>
    </source>
</evidence>
<keyword evidence="4 8" id="KW-0812">Transmembrane</keyword>
<sequence>MASNRCSLFYYGEAPSNGRLPPTHWQERRPIIGANCYKHRNYYAVMAAQQAAQQHAVLTDRQTDCTLPTSTCYLNYPLPSPVVQTTPTRPAVAVTRPPVTFNDEEEGIDCSPCFSNDTFRRTFRIVVLGQILSLCLCGTGVASQLLTQQEVNTPAAQSFLNYFFLCSVYGTILVFRNGEQALLPVLKKRGWKYLLLSFVDVEANYMIVYAYQFTNLTSIQLLDCSVIPMVLLLSWLFLSVRYLLTHIIGVCICLVGIAVLIWADVLEGKGLPGGSNRVLGDMLCLAGSMFYAIGNVGEEFFVKQTNRTEYLGMMGLFGSIISGIQLAAFEHGELARVRWSGAIVALYLLFAACMFLFYSLVAVVMQKASALMFNLSVLTADFYTLLFGLFLFKYEFHALYFVSFAVVMSGSIIYSLRQTERRDPDEPRRVCPCCFLCCCCCGCCFEQNGSTEGSLDVSPLPPQIAISTLTNSSPVPGSMHTQCGSVHYCPVHGCSTCSLDHAHITAETRS</sequence>
<keyword evidence="6 8" id="KW-0472">Membrane</keyword>
<evidence type="ECO:0000256" key="4">
    <source>
        <dbReference type="ARBA" id="ARBA00022692"/>
    </source>
</evidence>
<comment type="similarity">
    <text evidence="2">Belongs to the SLC35F solute transporter family.</text>
</comment>
<evidence type="ECO:0000256" key="1">
    <source>
        <dbReference type="ARBA" id="ARBA00004141"/>
    </source>
</evidence>
<feature type="transmembrane region" description="Helical" evidence="8">
    <location>
        <begin position="190"/>
        <end position="211"/>
    </location>
</feature>